<gene>
    <name evidence="5" type="ORF">BGE01nite_25840</name>
</gene>
<dbReference type="GO" id="GO:0005886">
    <property type="term" value="C:plasma membrane"/>
    <property type="evidence" value="ECO:0007669"/>
    <property type="project" value="TreeGrafter"/>
</dbReference>
<dbReference type="AlphaFoldDB" id="A0A512M9B3"/>
<proteinExistence type="predicted"/>
<keyword evidence="3 5" id="KW-0067">ATP-binding</keyword>
<dbReference type="CDD" id="cd03255">
    <property type="entry name" value="ABC_MJ0796_LolCDE_FtsE"/>
    <property type="match status" value="1"/>
</dbReference>
<dbReference type="PANTHER" id="PTHR24220">
    <property type="entry name" value="IMPORT ATP-BINDING PROTEIN"/>
    <property type="match status" value="1"/>
</dbReference>
<dbReference type="Pfam" id="PF00005">
    <property type="entry name" value="ABC_tran"/>
    <property type="match status" value="1"/>
</dbReference>
<keyword evidence="2" id="KW-0547">Nucleotide-binding</keyword>
<keyword evidence="1" id="KW-0813">Transport</keyword>
<dbReference type="Proteomes" id="UP000321577">
    <property type="component" value="Unassembled WGS sequence"/>
</dbReference>
<feature type="domain" description="ABC transporter" evidence="4">
    <location>
        <begin position="4"/>
        <end position="219"/>
    </location>
</feature>
<evidence type="ECO:0000256" key="2">
    <source>
        <dbReference type="ARBA" id="ARBA00022741"/>
    </source>
</evidence>
<dbReference type="Gene3D" id="3.40.50.300">
    <property type="entry name" value="P-loop containing nucleotide triphosphate hydrolases"/>
    <property type="match status" value="1"/>
</dbReference>
<dbReference type="PROSITE" id="PS50893">
    <property type="entry name" value="ABC_TRANSPORTER_2"/>
    <property type="match status" value="1"/>
</dbReference>
<dbReference type="InterPro" id="IPR017911">
    <property type="entry name" value="MacB-like_ATP-bd"/>
</dbReference>
<accession>A0A512M9B3</accession>
<dbReference type="InterPro" id="IPR003439">
    <property type="entry name" value="ABC_transporter-like_ATP-bd"/>
</dbReference>
<evidence type="ECO:0000256" key="1">
    <source>
        <dbReference type="ARBA" id="ARBA00022448"/>
    </source>
</evidence>
<dbReference type="RefSeq" id="WP_146850874.1">
    <property type="nucleotide sequence ID" value="NZ_BKAG01000016.1"/>
</dbReference>
<dbReference type="GO" id="GO:0016887">
    <property type="term" value="F:ATP hydrolysis activity"/>
    <property type="evidence" value="ECO:0007669"/>
    <property type="project" value="InterPro"/>
</dbReference>
<dbReference type="SMART" id="SM00382">
    <property type="entry name" value="AAA"/>
    <property type="match status" value="1"/>
</dbReference>
<evidence type="ECO:0000313" key="5">
    <source>
        <dbReference type="EMBL" id="GEP43293.1"/>
    </source>
</evidence>
<dbReference type="PROSITE" id="PS00211">
    <property type="entry name" value="ABC_TRANSPORTER_1"/>
    <property type="match status" value="1"/>
</dbReference>
<evidence type="ECO:0000313" key="6">
    <source>
        <dbReference type="Proteomes" id="UP000321577"/>
    </source>
</evidence>
<dbReference type="EMBL" id="BKAG01000016">
    <property type="protein sequence ID" value="GEP43293.1"/>
    <property type="molecule type" value="Genomic_DNA"/>
</dbReference>
<keyword evidence="6" id="KW-1185">Reference proteome</keyword>
<sequence length="219" mass="24151">MPGITVSNLHFAYPGSPFRLRVEGLEVAEGGSLALLGPSGAGKTTLLRLMSGLVEPEKGTVKLGDQTLTGLSEAQRRAFRLSQIGLVFQDFALLDYLTVEENVLLPQRFRGGAALSEVALELAEKLEIRPHWKKLASQLSQGERQRVAIARALVHQPRFLFADEPTASLDAKRREIVIELLQDYSRKHGACLVIVTHDTDLIPRFPQHARVEDFTSSSS</sequence>
<dbReference type="GO" id="GO:0022857">
    <property type="term" value="F:transmembrane transporter activity"/>
    <property type="evidence" value="ECO:0007669"/>
    <property type="project" value="TreeGrafter"/>
</dbReference>
<dbReference type="InterPro" id="IPR015854">
    <property type="entry name" value="ABC_transpr_LolD-like"/>
</dbReference>
<comment type="caution">
    <text evidence="5">The sequence shown here is derived from an EMBL/GenBank/DDBJ whole genome shotgun (WGS) entry which is preliminary data.</text>
</comment>
<evidence type="ECO:0000259" key="4">
    <source>
        <dbReference type="PROSITE" id="PS50893"/>
    </source>
</evidence>
<dbReference type="SUPFAM" id="SSF52540">
    <property type="entry name" value="P-loop containing nucleoside triphosphate hydrolases"/>
    <property type="match status" value="1"/>
</dbReference>
<dbReference type="InterPro" id="IPR003593">
    <property type="entry name" value="AAA+_ATPase"/>
</dbReference>
<reference evidence="5 6" key="1">
    <citation type="submission" date="2019-07" db="EMBL/GenBank/DDBJ databases">
        <title>Whole genome shotgun sequence of Brevifollis gellanilyticus NBRC 108608.</title>
        <authorList>
            <person name="Hosoyama A."/>
            <person name="Uohara A."/>
            <person name="Ohji S."/>
            <person name="Ichikawa N."/>
        </authorList>
    </citation>
    <scope>NUCLEOTIDE SEQUENCE [LARGE SCALE GENOMIC DNA]</scope>
    <source>
        <strain evidence="5 6">NBRC 108608</strain>
    </source>
</reference>
<dbReference type="InterPro" id="IPR027417">
    <property type="entry name" value="P-loop_NTPase"/>
</dbReference>
<name>A0A512M9B3_9BACT</name>
<organism evidence="5 6">
    <name type="scientific">Brevifollis gellanilyticus</name>
    <dbReference type="NCBI Taxonomy" id="748831"/>
    <lineage>
        <taxon>Bacteria</taxon>
        <taxon>Pseudomonadati</taxon>
        <taxon>Verrucomicrobiota</taxon>
        <taxon>Verrucomicrobiia</taxon>
        <taxon>Verrucomicrobiales</taxon>
        <taxon>Verrucomicrobiaceae</taxon>
    </lineage>
</organism>
<evidence type="ECO:0000256" key="3">
    <source>
        <dbReference type="ARBA" id="ARBA00022840"/>
    </source>
</evidence>
<dbReference type="GO" id="GO:0005524">
    <property type="term" value="F:ATP binding"/>
    <property type="evidence" value="ECO:0007669"/>
    <property type="project" value="UniProtKB-KW"/>
</dbReference>
<dbReference type="PANTHER" id="PTHR24220:SF659">
    <property type="entry name" value="TRANSPORTER, PUTATIVE-RELATED"/>
    <property type="match status" value="1"/>
</dbReference>
<dbReference type="InterPro" id="IPR017871">
    <property type="entry name" value="ABC_transporter-like_CS"/>
</dbReference>
<protein>
    <submittedName>
        <fullName evidence="5">ABC transporter ATP-binding protein</fullName>
    </submittedName>
</protein>
<dbReference type="OrthoDB" id="9786950at2"/>